<dbReference type="EMBL" id="OV170223">
    <property type="protein sequence ID" value="CAH0721803.1"/>
    <property type="molecule type" value="Genomic_DNA"/>
</dbReference>
<accession>A0A8J9UKG1</accession>
<organism evidence="2 3">
    <name type="scientific">Brenthis ino</name>
    <name type="common">lesser marbled fritillary</name>
    <dbReference type="NCBI Taxonomy" id="405034"/>
    <lineage>
        <taxon>Eukaryota</taxon>
        <taxon>Metazoa</taxon>
        <taxon>Ecdysozoa</taxon>
        <taxon>Arthropoda</taxon>
        <taxon>Hexapoda</taxon>
        <taxon>Insecta</taxon>
        <taxon>Pterygota</taxon>
        <taxon>Neoptera</taxon>
        <taxon>Endopterygota</taxon>
        <taxon>Lepidoptera</taxon>
        <taxon>Glossata</taxon>
        <taxon>Ditrysia</taxon>
        <taxon>Papilionoidea</taxon>
        <taxon>Nymphalidae</taxon>
        <taxon>Heliconiinae</taxon>
        <taxon>Argynnini</taxon>
        <taxon>Brenthis</taxon>
    </lineage>
</organism>
<dbReference type="AlphaFoldDB" id="A0A8J9UKG1"/>
<feature type="region of interest" description="Disordered" evidence="1">
    <location>
        <begin position="75"/>
        <end position="143"/>
    </location>
</feature>
<evidence type="ECO:0000313" key="3">
    <source>
        <dbReference type="Proteomes" id="UP000838878"/>
    </source>
</evidence>
<keyword evidence="3" id="KW-1185">Reference proteome</keyword>
<protein>
    <submittedName>
        <fullName evidence="2">Uncharacterized protein</fullName>
    </submittedName>
</protein>
<evidence type="ECO:0000313" key="2">
    <source>
        <dbReference type="EMBL" id="CAH0721803.1"/>
    </source>
</evidence>
<name>A0A8J9UKG1_9NEOP</name>
<dbReference type="Proteomes" id="UP000838878">
    <property type="component" value="Chromosome 3"/>
</dbReference>
<proteinExistence type="predicted"/>
<reference evidence="2" key="1">
    <citation type="submission" date="2021-12" db="EMBL/GenBank/DDBJ databases">
        <authorList>
            <person name="Martin H S."/>
        </authorList>
    </citation>
    <scope>NUCLEOTIDE SEQUENCE</scope>
</reference>
<feature type="non-terminal residue" evidence="2">
    <location>
        <position position="143"/>
    </location>
</feature>
<feature type="compositionally biased region" description="Low complexity" evidence="1">
    <location>
        <begin position="87"/>
        <end position="98"/>
    </location>
</feature>
<evidence type="ECO:0000256" key="1">
    <source>
        <dbReference type="SAM" id="MobiDB-lite"/>
    </source>
</evidence>
<gene>
    <name evidence="2" type="ORF">BINO364_LOCUS7851</name>
</gene>
<feature type="compositionally biased region" description="Pro residues" evidence="1">
    <location>
        <begin position="116"/>
        <end position="130"/>
    </location>
</feature>
<sequence>MFKVIACDLKQMFKLKSRVEHTVITITEAVEEQLQQTRQLPRSAVAVRATWEGTGEGWPGRTRIRYLVVRGRGARVSSRAGGGRGRSCGQRSRGAAMARGRRRRLAHCRPAAAAAPRPPPAHAPSPPHAPPAQSELINVSRLR</sequence>